<protein>
    <submittedName>
        <fullName evidence="1">Uncharacterized protein</fullName>
    </submittedName>
</protein>
<accession>A0A382TP49</accession>
<feature type="non-terminal residue" evidence="1">
    <location>
        <position position="178"/>
    </location>
</feature>
<dbReference type="SUPFAM" id="SSF144052">
    <property type="entry name" value="Thermophilic metalloprotease-like"/>
    <property type="match status" value="1"/>
</dbReference>
<organism evidence="1">
    <name type="scientific">marine metagenome</name>
    <dbReference type="NCBI Taxonomy" id="408172"/>
    <lineage>
        <taxon>unclassified sequences</taxon>
        <taxon>metagenomes</taxon>
        <taxon>ecological metagenomes</taxon>
    </lineage>
</organism>
<proteinExistence type="predicted"/>
<sequence>MKTNPDTNLINGVKIILFQLGNLKKSESLCIISDTNTKNLGELFEHVSRKMKIKTTHKIIKPLTNHGQDLPIGIEETMKDSGLTVAVTNTSIAHSPQRVRVGLSGKRFLSLPDYSFNLLKHPAIKADYKMLSKKAKKLSNILTKGHSVQIKTANGTDLNLEITNRNSNYAPGFVNKDI</sequence>
<gene>
    <name evidence="1" type="ORF">METZ01_LOCUS376720</name>
</gene>
<dbReference type="AlphaFoldDB" id="A0A382TP49"/>
<dbReference type="EMBL" id="UINC01138116">
    <property type="protein sequence ID" value="SVD23866.1"/>
    <property type="molecule type" value="Genomic_DNA"/>
</dbReference>
<name>A0A382TP49_9ZZZZ</name>
<evidence type="ECO:0000313" key="1">
    <source>
        <dbReference type="EMBL" id="SVD23866.1"/>
    </source>
</evidence>
<reference evidence="1" key="1">
    <citation type="submission" date="2018-05" db="EMBL/GenBank/DDBJ databases">
        <authorList>
            <person name="Lanie J.A."/>
            <person name="Ng W.-L."/>
            <person name="Kazmierczak K.M."/>
            <person name="Andrzejewski T.M."/>
            <person name="Davidsen T.M."/>
            <person name="Wayne K.J."/>
            <person name="Tettelin H."/>
            <person name="Glass J.I."/>
            <person name="Rusch D."/>
            <person name="Podicherti R."/>
            <person name="Tsui H.-C.T."/>
            <person name="Winkler M.E."/>
        </authorList>
    </citation>
    <scope>NUCLEOTIDE SEQUENCE</scope>
</reference>